<comment type="caution">
    <text evidence="1">The sequence shown here is derived from an EMBL/GenBank/DDBJ whole genome shotgun (WGS) entry which is preliminary data.</text>
</comment>
<sequence>MKTIKMTIRLTDFDKKQLQQEAERRGMTQSSLLRSLIARLPFRVAEAVGHIQETLSAIHPTLMLHIEMWGFSRFQLNYG</sequence>
<accession>A0A1U7N8K0</accession>
<reference evidence="1 2" key="1">
    <citation type="submission" date="2016-10" db="EMBL/GenBank/DDBJ databases">
        <title>Comparative genomics uncovers the prolific and rare metabolic potential of the cyanobacterial genus Moorea.</title>
        <authorList>
            <person name="Leao T."/>
            <person name="Castelao G."/>
            <person name="Korobeynikov A."/>
            <person name="Monroe E.A."/>
            <person name="Podell S."/>
            <person name="Glukhov E."/>
            <person name="Allen E."/>
            <person name="Gerwick W.H."/>
            <person name="Gerwick L."/>
        </authorList>
    </citation>
    <scope>NUCLEOTIDE SEQUENCE [LARGE SCALE GENOMIC DNA]</scope>
    <source>
        <strain evidence="1 2">PNG5-198</strain>
    </source>
</reference>
<protein>
    <recommendedName>
        <fullName evidence="3">Ribbon-helix-helix protein CopG domain-containing protein</fullName>
    </recommendedName>
</protein>
<gene>
    <name evidence="1" type="ORF">BJP37_27940</name>
</gene>
<evidence type="ECO:0000313" key="2">
    <source>
        <dbReference type="Proteomes" id="UP000186657"/>
    </source>
</evidence>
<dbReference type="AlphaFoldDB" id="A0A1U7N8K0"/>
<dbReference type="Proteomes" id="UP000186657">
    <property type="component" value="Unassembled WGS sequence"/>
</dbReference>
<dbReference type="InterPro" id="IPR053842">
    <property type="entry name" value="NikA-like"/>
</dbReference>
<dbReference type="Pfam" id="PF21983">
    <property type="entry name" value="NikA-like"/>
    <property type="match status" value="1"/>
</dbReference>
<evidence type="ECO:0000313" key="1">
    <source>
        <dbReference type="EMBL" id="OLT62278.1"/>
    </source>
</evidence>
<keyword evidence="2" id="KW-1185">Reference proteome</keyword>
<organism evidence="1 2">
    <name type="scientific">Moorena bouillonii PNG</name>
    <dbReference type="NCBI Taxonomy" id="568701"/>
    <lineage>
        <taxon>Bacteria</taxon>
        <taxon>Bacillati</taxon>
        <taxon>Cyanobacteriota</taxon>
        <taxon>Cyanophyceae</taxon>
        <taxon>Coleofasciculales</taxon>
        <taxon>Coleofasciculaceae</taxon>
        <taxon>Moorena</taxon>
    </lineage>
</organism>
<proteinExistence type="predicted"/>
<dbReference type="EMBL" id="MKZS01000001">
    <property type="protein sequence ID" value="OLT62278.1"/>
    <property type="molecule type" value="Genomic_DNA"/>
</dbReference>
<evidence type="ECO:0008006" key="3">
    <source>
        <dbReference type="Google" id="ProtNLM"/>
    </source>
</evidence>
<name>A0A1U7N8K0_9CYAN</name>